<dbReference type="NCBIfam" id="TIGR03174">
    <property type="entry name" value="cas_Csc3"/>
    <property type="match status" value="2"/>
</dbReference>
<dbReference type="OrthoDB" id="9806213at2"/>
<dbReference type="AlphaFoldDB" id="A0A401UGR6"/>
<accession>A0A401UGR6</accession>
<evidence type="ECO:0000313" key="1">
    <source>
        <dbReference type="EMBL" id="GCD08738.1"/>
    </source>
</evidence>
<organism evidence="1 2">
    <name type="scientific">Clostridium tagluense</name>
    <dbReference type="NCBI Taxonomy" id="360422"/>
    <lineage>
        <taxon>Bacteria</taxon>
        <taxon>Bacillati</taxon>
        <taxon>Bacillota</taxon>
        <taxon>Clostridia</taxon>
        <taxon>Eubacteriales</taxon>
        <taxon>Clostridiaceae</taxon>
        <taxon>Clostridium</taxon>
    </lineage>
</organism>
<dbReference type="EMBL" id="BHYK01000002">
    <property type="protein sequence ID" value="GCD08738.1"/>
    <property type="molecule type" value="Genomic_DNA"/>
</dbReference>
<name>A0A401UGR6_9CLOT</name>
<reference evidence="1 2" key="1">
    <citation type="submission" date="2018-11" db="EMBL/GenBank/DDBJ databases">
        <title>Genome sequencing and assembly of Clostridium tagluense strain A121.</title>
        <authorList>
            <person name="Murakami T."/>
            <person name="Segawa T."/>
            <person name="Shcherbakova V.A."/>
            <person name="Mori H."/>
            <person name="Yoshimura Y."/>
        </authorList>
    </citation>
    <scope>NUCLEOTIDE SEQUENCE [LARGE SCALE GENOMIC DNA]</scope>
    <source>
        <strain evidence="1 2">A121</strain>
    </source>
</reference>
<gene>
    <name evidence="1" type="ORF">Ctaglu_03610</name>
</gene>
<keyword evidence="2" id="KW-1185">Reference proteome</keyword>
<dbReference type="RefSeq" id="WP_124997487.1">
    <property type="nucleotide sequence ID" value="NZ_BHYK01000002.1"/>
</dbReference>
<proteinExistence type="predicted"/>
<protein>
    <recommendedName>
        <fullName evidence="3">Type I-D CRISPR-associated protein Cas10d/Csc3</fullName>
    </recommendedName>
</protein>
<dbReference type="InterPro" id="IPR017589">
    <property type="entry name" value="CRISPR-assoc_prot_Cas10d/Csc3"/>
</dbReference>
<evidence type="ECO:0000313" key="2">
    <source>
        <dbReference type="Proteomes" id="UP000287872"/>
    </source>
</evidence>
<sequence length="1015" mass="118222">MVKNEKCVKYSSIYIKLCDKLKKEGESISSKLKEFFKLRLASLKETGIFNEYYEKIVNKKLSKYKKIVQYGMKKNQTLYSHVLDMIGILDSIKSILPINELELRVLIVAVTIHDLNKLEEHSEKSYLRIISEQNNKGEYANILKECEALNIEDFLPQYMEYIEDIRAIIGEHSAHLSSFAENLICNPERYKLGDEKIKILKSIIRALDVLDLSKTMEEKEKKRQFLNNVNNATKYKGKQYKLITHIISEDRGILTNICHNTVVKFLQEKGFVDVAYYKEGVLYLAPDKEIVFGEKDKDILAFNCVKSIKSKIFSDFKVYIKNAQSGIKVDEKCLGIASIEDIIYEIKNRCEKSKLPDVDKKNKIIKALVENYTELYSGEKLEELEDLVAKLKVDIEATTDKKILSKFNKALKEKECDLKEQKIGKDILDRKVTEEYFIETNEDKLRFSEFIRSFYNFLKEHVCSSPLLSWAELYEFFNISEADRDYLDVFEGLYIRPYVLGQVIYAEYKGRDEELTNRIIKYLEDKLLNQENKEEDVMWTDLKDYIGKNIIMSFDNNIVFKKENALKSYAEKKSSKCCLCSSEYQTSNWMAVNVPYKLKIQNFSNKINAGAREPKRNICSICNIEYLLHKVTYKSNMEVSRRYLSIFPRGFNTKAYIKAFRESINEFRSKDIGSIYFNEYSTFLAGATENADEIEPLFTEAKVNGIAIPNYTETLTNYFILPIHLVKSDNETSKWISTLLYALTFNIYFDSKIVISEFPVPILNQSEMEEIYVGDVPVPFKNIFEKSWTKYECLGTIKLFINLFTMAKTLGEKSDIVYDSLKAVAKGRISFIYCIYKKLQSLQKKSQKKYNLNSKIKDIDKFVDGILSYVEDGEKLVSNIKDLALFANENHIRGNTTGGDIKDNSINKPLNIIIDILCRSNKNIDTDASEEDITAFCKREIQKYFERIDSSYKKYKNKRNEEIEKYVDLFMNKILGEELGGKIYNLENEKKRILSTYSYYYRLAMTKSNKNGSEE</sequence>
<comment type="caution">
    <text evidence="1">The sequence shown here is derived from an EMBL/GenBank/DDBJ whole genome shotgun (WGS) entry which is preliminary data.</text>
</comment>
<dbReference type="Proteomes" id="UP000287872">
    <property type="component" value="Unassembled WGS sequence"/>
</dbReference>
<evidence type="ECO:0008006" key="3">
    <source>
        <dbReference type="Google" id="ProtNLM"/>
    </source>
</evidence>